<evidence type="ECO:0000256" key="1">
    <source>
        <dbReference type="ARBA" id="ARBA00022448"/>
    </source>
</evidence>
<evidence type="ECO:0000259" key="10">
    <source>
        <dbReference type="PROSITE" id="PS51379"/>
    </source>
</evidence>
<comment type="function">
    <text evidence="8">Part of a membrane-bound complex that couples electron transfer with translocation of ions across the membrane.</text>
</comment>
<organism evidence="11 12">
    <name type="scientific">Christensenella tenuis</name>
    <dbReference type="NCBI Taxonomy" id="2763033"/>
    <lineage>
        <taxon>Bacteria</taxon>
        <taxon>Bacillati</taxon>
        <taxon>Bacillota</taxon>
        <taxon>Clostridia</taxon>
        <taxon>Christensenellales</taxon>
        <taxon>Christensenellaceae</taxon>
        <taxon>Christensenella</taxon>
    </lineage>
</organism>
<keyword evidence="2 8" id="KW-0004">4Fe-4S</keyword>
<comment type="subcellular location">
    <subcellularLocation>
        <location evidence="8">Cell membrane</location>
        <topology evidence="8">Peripheral membrane protein</topology>
    </subcellularLocation>
</comment>
<evidence type="ECO:0000256" key="8">
    <source>
        <dbReference type="HAMAP-Rule" id="MF_00461"/>
    </source>
</evidence>
<keyword evidence="6 8" id="KW-0408">Iron</keyword>
<keyword evidence="8" id="KW-0472">Membrane</keyword>
<dbReference type="PANTHER" id="PTHR43034:SF2">
    <property type="entry name" value="ION-TRANSLOCATING OXIDOREDUCTASE COMPLEX SUBUNIT C"/>
    <property type="match status" value="1"/>
</dbReference>
<feature type="binding site" evidence="8">
    <location>
        <position position="405"/>
    </location>
    <ligand>
        <name>[4Fe-4S] cluster</name>
        <dbReference type="ChEBI" id="CHEBI:49883"/>
        <label>2</label>
    </ligand>
</feature>
<dbReference type="NCBIfam" id="TIGR01945">
    <property type="entry name" value="rnfC"/>
    <property type="match status" value="1"/>
</dbReference>
<dbReference type="HAMAP" id="MF_00461">
    <property type="entry name" value="RsxC_RnfC"/>
    <property type="match status" value="1"/>
</dbReference>
<dbReference type="Pfam" id="PF13375">
    <property type="entry name" value="RnfC_N"/>
    <property type="match status" value="1"/>
</dbReference>
<comment type="cofactor">
    <cofactor evidence="8">
        <name>[4Fe-4S] cluster</name>
        <dbReference type="ChEBI" id="CHEBI:49883"/>
    </cofactor>
    <text evidence="8">Binds 2 [4Fe-4S] clusters per subunit.</text>
</comment>
<evidence type="ECO:0000256" key="7">
    <source>
        <dbReference type="ARBA" id="ARBA00023014"/>
    </source>
</evidence>
<dbReference type="InterPro" id="IPR037225">
    <property type="entry name" value="Nuo51_FMN-bd_sf"/>
</dbReference>
<evidence type="ECO:0000256" key="4">
    <source>
        <dbReference type="ARBA" id="ARBA00022737"/>
    </source>
</evidence>
<dbReference type="InterPro" id="IPR011538">
    <property type="entry name" value="Nuo51_FMN-bd"/>
</dbReference>
<keyword evidence="12" id="KW-1185">Reference proteome</keyword>
<dbReference type="RefSeq" id="WP_186857036.1">
    <property type="nucleotide sequence ID" value="NZ_JACOON010000002.1"/>
</dbReference>
<dbReference type="InterPro" id="IPR026902">
    <property type="entry name" value="RnfC_N"/>
</dbReference>
<evidence type="ECO:0000313" key="12">
    <source>
        <dbReference type="Proteomes" id="UP000606889"/>
    </source>
</evidence>
<comment type="subunit">
    <text evidence="8">The complex is composed of six subunits: RnfA, RnfB, RnfC, RnfD, RnfE and RnfG.</text>
</comment>
<dbReference type="InterPro" id="IPR017900">
    <property type="entry name" value="4Fe4S_Fe_S_CS"/>
</dbReference>
<dbReference type="PROSITE" id="PS51379">
    <property type="entry name" value="4FE4S_FER_2"/>
    <property type="match status" value="2"/>
</dbReference>
<accession>A0ABR7ECJ6</accession>
<feature type="binding site" evidence="8">
    <location>
        <position position="366"/>
    </location>
    <ligand>
        <name>[4Fe-4S] cluster</name>
        <dbReference type="ChEBI" id="CHEBI:49883"/>
        <label>1</label>
    </ligand>
</feature>
<evidence type="ECO:0000256" key="5">
    <source>
        <dbReference type="ARBA" id="ARBA00022982"/>
    </source>
</evidence>
<feature type="binding site" evidence="8">
    <location>
        <position position="411"/>
    </location>
    <ligand>
        <name>[4Fe-4S] cluster</name>
        <dbReference type="ChEBI" id="CHEBI:49883"/>
        <label>2</label>
    </ligand>
</feature>
<dbReference type="Pfam" id="PF10531">
    <property type="entry name" value="SLBB"/>
    <property type="match status" value="1"/>
</dbReference>
<keyword evidence="9" id="KW-0175">Coiled coil</keyword>
<keyword evidence="7 8" id="KW-0411">Iron-sulfur</keyword>
<sequence>MSLTFAGGIHPLHHLYEGKKLTEKCAIEEMPAGHIVKIPLSQHIGAPAKPIVKTGERVLMGQKIAEAQGFVSVPVHASVSGIVTEITEIPGINGHPVQAIVIENDGKDETAFEAPENMESLSREQLIECIRDAGNVGMGGATFPTHVKLSPPEGKNINLLLINGAECEPFLTADYRLMVECPKRVLAGVKLLMQTLDVKKAIIGIEDNKPEAIEKMSAAVDTHAIRVVPVQTKYPQGSEKQLINAITGRVVPAGGLPMDAGVVVVNIASAKAIADAFYVGEPLIRRVVTVSGAVKEPKNLLVRLGVSAQEVLDYVGGFSSEPLKIVSGGPMMGLPLPTLECVVTKGFSGLLVLDKEYTKKQKETNCIKCGKCAEVCPMRLMPMMISASALYEDFDRAEANHAMDCMSCGCCSYVCPAKKPIAQNIKFAKDMIAAKRLKERAKEAERKQEEAPGKKAE</sequence>
<dbReference type="NCBIfam" id="NF003454">
    <property type="entry name" value="PRK05035.1"/>
    <property type="match status" value="1"/>
</dbReference>
<dbReference type="EC" id="7.-.-.-" evidence="8"/>
<feature type="domain" description="4Fe-4S ferredoxin-type" evidence="10">
    <location>
        <begin position="357"/>
        <end position="386"/>
    </location>
</feature>
<keyword evidence="3 8" id="KW-0479">Metal-binding</keyword>
<dbReference type="InterPro" id="IPR017896">
    <property type="entry name" value="4Fe4S_Fe-S-bd"/>
</dbReference>
<dbReference type="InterPro" id="IPR010208">
    <property type="entry name" value="Ion_transpt_RnfC/RsxC"/>
</dbReference>
<keyword evidence="8" id="KW-1003">Cell membrane</keyword>
<dbReference type="SUPFAM" id="SSF142019">
    <property type="entry name" value="Nqo1 FMN-binding domain-like"/>
    <property type="match status" value="1"/>
</dbReference>
<keyword evidence="8" id="KW-1278">Translocase</keyword>
<dbReference type="SUPFAM" id="SSF46548">
    <property type="entry name" value="alpha-helical ferredoxin"/>
    <property type="match status" value="1"/>
</dbReference>
<proteinExistence type="inferred from homology"/>
<feature type="binding site" evidence="8">
    <location>
        <position position="369"/>
    </location>
    <ligand>
        <name>[4Fe-4S] cluster</name>
        <dbReference type="ChEBI" id="CHEBI:49883"/>
        <label>1</label>
    </ligand>
</feature>
<dbReference type="Gene3D" id="3.40.50.11540">
    <property type="entry name" value="NADH-ubiquinone oxidoreductase 51kDa subunit"/>
    <property type="match status" value="1"/>
</dbReference>
<keyword evidence="5 8" id="KW-0249">Electron transport</keyword>
<dbReference type="EMBL" id="JACOON010000002">
    <property type="protein sequence ID" value="MBC5647508.1"/>
    <property type="molecule type" value="Genomic_DNA"/>
</dbReference>
<dbReference type="InterPro" id="IPR019554">
    <property type="entry name" value="Soluble_ligand-bd"/>
</dbReference>
<keyword evidence="1 8" id="KW-0813">Transport</keyword>
<feature type="domain" description="4Fe-4S ferredoxin-type" evidence="10">
    <location>
        <begin position="395"/>
        <end position="425"/>
    </location>
</feature>
<dbReference type="Gene3D" id="3.30.70.3270">
    <property type="match status" value="1"/>
</dbReference>
<dbReference type="Proteomes" id="UP000606889">
    <property type="component" value="Unassembled WGS sequence"/>
</dbReference>
<dbReference type="PANTHER" id="PTHR43034">
    <property type="entry name" value="ION-TRANSLOCATING OXIDOREDUCTASE COMPLEX SUBUNIT C"/>
    <property type="match status" value="1"/>
</dbReference>
<dbReference type="PROSITE" id="PS00198">
    <property type="entry name" value="4FE4S_FER_1"/>
    <property type="match status" value="2"/>
</dbReference>
<comment type="similarity">
    <text evidence="8">Belongs to the 4Fe4S bacterial-type ferredoxin family. RnfC subfamily.</text>
</comment>
<evidence type="ECO:0000256" key="3">
    <source>
        <dbReference type="ARBA" id="ARBA00022723"/>
    </source>
</evidence>
<reference evidence="11 12" key="1">
    <citation type="submission" date="2020-08" db="EMBL/GenBank/DDBJ databases">
        <title>Genome public.</title>
        <authorList>
            <person name="Liu C."/>
            <person name="Sun Q."/>
        </authorList>
    </citation>
    <scope>NUCLEOTIDE SEQUENCE [LARGE SCALE GENOMIC DNA]</scope>
    <source>
        <strain evidence="11 12">NSJ-35</strain>
    </source>
</reference>
<feature type="coiled-coil region" evidence="9">
    <location>
        <begin position="427"/>
        <end position="454"/>
    </location>
</feature>
<comment type="caution">
    <text evidence="11">The sequence shown here is derived from an EMBL/GenBank/DDBJ whole genome shotgun (WGS) entry which is preliminary data.</text>
</comment>
<keyword evidence="4 8" id="KW-0677">Repeat</keyword>
<evidence type="ECO:0000313" key="11">
    <source>
        <dbReference type="EMBL" id="MBC5647508.1"/>
    </source>
</evidence>
<feature type="binding site" evidence="8">
    <location>
        <position position="408"/>
    </location>
    <ligand>
        <name>[4Fe-4S] cluster</name>
        <dbReference type="ChEBI" id="CHEBI:49883"/>
        <label>2</label>
    </ligand>
</feature>
<name>A0ABR7ECJ6_9FIRM</name>
<gene>
    <name evidence="11" type="primary">rsxC</name>
    <name evidence="8" type="synonym">rnfC</name>
    <name evidence="11" type="ORF">H8S18_04095</name>
</gene>
<evidence type="ECO:0000256" key="9">
    <source>
        <dbReference type="SAM" id="Coils"/>
    </source>
</evidence>
<feature type="binding site" evidence="8">
    <location>
        <position position="415"/>
    </location>
    <ligand>
        <name>[4Fe-4S] cluster</name>
        <dbReference type="ChEBI" id="CHEBI:49883"/>
        <label>1</label>
    </ligand>
</feature>
<feature type="binding site" evidence="8">
    <location>
        <position position="372"/>
    </location>
    <ligand>
        <name>[4Fe-4S] cluster</name>
        <dbReference type="ChEBI" id="CHEBI:49883"/>
        <label>1</label>
    </ligand>
</feature>
<protein>
    <recommendedName>
        <fullName evidence="8">Ion-translocating oxidoreductase complex subunit C</fullName>
        <ecNumber evidence="8">7.-.-.-</ecNumber>
    </recommendedName>
    <alternativeName>
        <fullName evidence="8">Rnf electron transport complex subunit C</fullName>
    </alternativeName>
</protein>
<dbReference type="Pfam" id="PF01512">
    <property type="entry name" value="Complex1_51K"/>
    <property type="match status" value="1"/>
</dbReference>
<evidence type="ECO:0000256" key="6">
    <source>
        <dbReference type="ARBA" id="ARBA00023004"/>
    </source>
</evidence>
<dbReference type="Pfam" id="PF12838">
    <property type="entry name" value="Fer4_7"/>
    <property type="match status" value="1"/>
</dbReference>
<evidence type="ECO:0000256" key="2">
    <source>
        <dbReference type="ARBA" id="ARBA00022485"/>
    </source>
</evidence>
<feature type="binding site" evidence="8">
    <location>
        <position position="376"/>
    </location>
    <ligand>
        <name>[4Fe-4S] cluster</name>
        <dbReference type="ChEBI" id="CHEBI:49883"/>
        <label>2</label>
    </ligand>
</feature>